<name>A0AAV5WSF1_9BILA</name>
<keyword evidence="2" id="KW-1185">Reference proteome</keyword>
<gene>
    <name evidence="1" type="ORF">PFISCL1PPCAC_24926</name>
</gene>
<dbReference type="EMBL" id="BTSY01000006">
    <property type="protein sequence ID" value="GMT33629.1"/>
    <property type="molecule type" value="Genomic_DNA"/>
</dbReference>
<evidence type="ECO:0000313" key="1">
    <source>
        <dbReference type="EMBL" id="GMT33629.1"/>
    </source>
</evidence>
<sequence>MRGTGGMDLNVIKDVYDQLLQKEKEHQAVCIGYDEKINKMQDDLYNRIHKEKERSTQLTAVFMAHHQKLIEGMYALMTRMQKAVMSDRDCVPLSQLQSQLFTLGNDQLEAFNTFSVMTTNNKKTNEHVRRKALAKKLDEQCAEIRKTISELEHSLSTNSTIDTPLRLSVLESAAKIELAIQSFLKVFAKLRAVLNRGEDMHDKHVDSIIEYFDRMQQEIVGMPPLGRASALEVIENGLAQLGIADSQGQQAIANESTTMIGWIGSWFG</sequence>
<accession>A0AAV5WSF1</accession>
<evidence type="ECO:0000313" key="2">
    <source>
        <dbReference type="Proteomes" id="UP001432322"/>
    </source>
</evidence>
<reference evidence="1" key="1">
    <citation type="submission" date="2023-10" db="EMBL/GenBank/DDBJ databases">
        <title>Genome assembly of Pristionchus species.</title>
        <authorList>
            <person name="Yoshida K."/>
            <person name="Sommer R.J."/>
        </authorList>
    </citation>
    <scope>NUCLEOTIDE SEQUENCE</scope>
    <source>
        <strain evidence="1">RS5133</strain>
    </source>
</reference>
<dbReference type="Proteomes" id="UP001432322">
    <property type="component" value="Unassembled WGS sequence"/>
</dbReference>
<comment type="caution">
    <text evidence="1">The sequence shown here is derived from an EMBL/GenBank/DDBJ whole genome shotgun (WGS) entry which is preliminary data.</text>
</comment>
<proteinExistence type="predicted"/>
<dbReference type="AlphaFoldDB" id="A0AAV5WSF1"/>
<protein>
    <submittedName>
        <fullName evidence="1">Uncharacterized protein</fullName>
    </submittedName>
</protein>
<organism evidence="1 2">
    <name type="scientific">Pristionchus fissidentatus</name>
    <dbReference type="NCBI Taxonomy" id="1538716"/>
    <lineage>
        <taxon>Eukaryota</taxon>
        <taxon>Metazoa</taxon>
        <taxon>Ecdysozoa</taxon>
        <taxon>Nematoda</taxon>
        <taxon>Chromadorea</taxon>
        <taxon>Rhabditida</taxon>
        <taxon>Rhabditina</taxon>
        <taxon>Diplogasteromorpha</taxon>
        <taxon>Diplogasteroidea</taxon>
        <taxon>Neodiplogasteridae</taxon>
        <taxon>Pristionchus</taxon>
    </lineage>
</organism>